<sequence>MEAALHVGYALLDKALILDFIMRAVIRTLFRQRLRKIDHGLFEANHTAKMEWFEWVRARDSIADHMKKANEHHYEVQSVSIIRQAC</sequence>
<feature type="transmembrane region" description="Helical" evidence="1">
    <location>
        <begin position="6"/>
        <end position="26"/>
    </location>
</feature>
<gene>
    <name evidence="2" type="ORF">LAESUDRAFT_656523</name>
</gene>
<organism evidence="2 3">
    <name type="scientific">Laetiporus sulphureus 93-53</name>
    <dbReference type="NCBI Taxonomy" id="1314785"/>
    <lineage>
        <taxon>Eukaryota</taxon>
        <taxon>Fungi</taxon>
        <taxon>Dikarya</taxon>
        <taxon>Basidiomycota</taxon>
        <taxon>Agaricomycotina</taxon>
        <taxon>Agaricomycetes</taxon>
        <taxon>Polyporales</taxon>
        <taxon>Laetiporus</taxon>
    </lineage>
</organism>
<dbReference type="InParanoid" id="A0A165DL94"/>
<dbReference type="RefSeq" id="XP_040762872.1">
    <property type="nucleotide sequence ID" value="XM_040904624.1"/>
</dbReference>
<dbReference type="OrthoDB" id="506498at2759"/>
<keyword evidence="3" id="KW-1185">Reference proteome</keyword>
<keyword evidence="1" id="KW-1133">Transmembrane helix</keyword>
<dbReference type="STRING" id="1314785.A0A165DL94"/>
<dbReference type="GeneID" id="63821654"/>
<dbReference type="AlphaFoldDB" id="A0A165DL94"/>
<evidence type="ECO:0000313" key="2">
    <source>
        <dbReference type="EMBL" id="KZT05132.1"/>
    </source>
</evidence>
<name>A0A165DL94_9APHY</name>
<evidence type="ECO:0000256" key="1">
    <source>
        <dbReference type="SAM" id="Phobius"/>
    </source>
</evidence>
<reference evidence="2 3" key="1">
    <citation type="journal article" date="2016" name="Mol. Biol. Evol.">
        <title>Comparative Genomics of Early-Diverging Mushroom-Forming Fungi Provides Insights into the Origins of Lignocellulose Decay Capabilities.</title>
        <authorList>
            <person name="Nagy L.G."/>
            <person name="Riley R."/>
            <person name="Tritt A."/>
            <person name="Adam C."/>
            <person name="Daum C."/>
            <person name="Floudas D."/>
            <person name="Sun H."/>
            <person name="Yadav J.S."/>
            <person name="Pangilinan J."/>
            <person name="Larsson K.H."/>
            <person name="Matsuura K."/>
            <person name="Barry K."/>
            <person name="Labutti K."/>
            <person name="Kuo R."/>
            <person name="Ohm R.A."/>
            <person name="Bhattacharya S.S."/>
            <person name="Shirouzu T."/>
            <person name="Yoshinaga Y."/>
            <person name="Martin F.M."/>
            <person name="Grigoriev I.V."/>
            <person name="Hibbett D.S."/>
        </authorList>
    </citation>
    <scope>NUCLEOTIDE SEQUENCE [LARGE SCALE GENOMIC DNA]</scope>
    <source>
        <strain evidence="2 3">93-53</strain>
    </source>
</reference>
<protein>
    <submittedName>
        <fullName evidence="2">Uncharacterized protein</fullName>
    </submittedName>
</protein>
<dbReference type="Proteomes" id="UP000076871">
    <property type="component" value="Unassembled WGS sequence"/>
</dbReference>
<proteinExistence type="predicted"/>
<keyword evidence="1" id="KW-0472">Membrane</keyword>
<dbReference type="EMBL" id="KV427632">
    <property type="protein sequence ID" value="KZT05132.1"/>
    <property type="molecule type" value="Genomic_DNA"/>
</dbReference>
<accession>A0A165DL94</accession>
<keyword evidence="1" id="KW-0812">Transmembrane</keyword>
<evidence type="ECO:0000313" key="3">
    <source>
        <dbReference type="Proteomes" id="UP000076871"/>
    </source>
</evidence>